<dbReference type="AlphaFoldDB" id="A0A0E9UY06"/>
<protein>
    <submittedName>
        <fullName evidence="1">Uncharacterized protein</fullName>
    </submittedName>
</protein>
<reference evidence="1" key="1">
    <citation type="submission" date="2014-11" db="EMBL/GenBank/DDBJ databases">
        <authorList>
            <person name="Amaro Gonzalez C."/>
        </authorList>
    </citation>
    <scope>NUCLEOTIDE SEQUENCE</scope>
</reference>
<organism evidence="1">
    <name type="scientific">Anguilla anguilla</name>
    <name type="common">European freshwater eel</name>
    <name type="synonym">Muraena anguilla</name>
    <dbReference type="NCBI Taxonomy" id="7936"/>
    <lineage>
        <taxon>Eukaryota</taxon>
        <taxon>Metazoa</taxon>
        <taxon>Chordata</taxon>
        <taxon>Craniata</taxon>
        <taxon>Vertebrata</taxon>
        <taxon>Euteleostomi</taxon>
        <taxon>Actinopterygii</taxon>
        <taxon>Neopterygii</taxon>
        <taxon>Teleostei</taxon>
        <taxon>Anguilliformes</taxon>
        <taxon>Anguillidae</taxon>
        <taxon>Anguilla</taxon>
    </lineage>
</organism>
<sequence length="16" mass="1877">MLLEGTVYVLIYKGMF</sequence>
<proteinExistence type="predicted"/>
<evidence type="ECO:0000313" key="1">
    <source>
        <dbReference type="EMBL" id="JAH69843.1"/>
    </source>
</evidence>
<dbReference type="EMBL" id="GBXM01038734">
    <property type="protein sequence ID" value="JAH69843.1"/>
    <property type="molecule type" value="Transcribed_RNA"/>
</dbReference>
<reference evidence="1" key="2">
    <citation type="journal article" date="2015" name="Fish Shellfish Immunol.">
        <title>Early steps in the European eel (Anguilla anguilla)-Vibrio vulnificus interaction in the gills: Role of the RtxA13 toxin.</title>
        <authorList>
            <person name="Callol A."/>
            <person name="Pajuelo D."/>
            <person name="Ebbesson L."/>
            <person name="Teles M."/>
            <person name="MacKenzie S."/>
            <person name="Amaro C."/>
        </authorList>
    </citation>
    <scope>NUCLEOTIDE SEQUENCE</scope>
</reference>
<name>A0A0E9UY06_ANGAN</name>
<accession>A0A0E9UY06</accession>